<dbReference type="GO" id="GO:0016020">
    <property type="term" value="C:membrane"/>
    <property type="evidence" value="ECO:0007669"/>
    <property type="project" value="UniProtKB-SubCell"/>
</dbReference>
<feature type="transmembrane region" description="Helical" evidence="5">
    <location>
        <begin position="362"/>
        <end position="382"/>
    </location>
</feature>
<sequence length="532" mass="58147">MSESFASSGINAAGGFGPLQRQWMVYLGLPWAVVGMQAMIYVFVATQPVTLVSVCTLETAELGCRPHPIDVCPEDPSLYEVGGDIYESVVSEFGLACEKSSWATALQSEMFFGFLVGVWVMGWLSDEVGRKPTLWISAIITQGFGLLSAIAPSYLAYAISRFGVGLGVGGIGLASYVLAAEATAPEWRSVMSAASNSIFSFGIVIVSVMAAIPNIHWRALSLAVWILSWACILPALLLTRFLESPIWLEAQRRRDKTEAALRRIALVNNRHAEFDAFVQKWEKKHMSNENMSFAIEDGSSGGNAAVMPLIEETKESLWGLLLTRNWRIIQQFMTVMVIAWFASSLGYYGLSMNVGHLGGSIYINSILCALVDIPSYVMMYLMVDNSITGRRLSLVIYLIAGGISCIVCPFVSYPHWLYLTIALLGKFFISAAFGVCYIYGAELFPTSIRSSALGIQSLSARIAGILSPLIPPLGDVWFPLPNLIFGIPCLVAGGLIWRFLPETFGRRLPTTVEDVRALRYLSEGSPHPIKAA</sequence>
<reference evidence="7 8" key="1">
    <citation type="submission" date="2020-04" db="EMBL/GenBank/DDBJ databases">
        <title>Perkinsus chesapeaki whole genome sequence.</title>
        <authorList>
            <person name="Bogema D.R."/>
        </authorList>
    </citation>
    <scope>NUCLEOTIDE SEQUENCE [LARGE SCALE GENOMIC DNA]</scope>
    <source>
        <strain evidence="7">ATCC PRA-425</strain>
    </source>
</reference>
<dbReference type="PROSITE" id="PS50850">
    <property type="entry name" value="MFS"/>
    <property type="match status" value="1"/>
</dbReference>
<name>A0A7J6M0Y5_PERCH</name>
<keyword evidence="2 5" id="KW-0812">Transmembrane</keyword>
<evidence type="ECO:0000313" key="7">
    <source>
        <dbReference type="EMBL" id="KAF4665155.1"/>
    </source>
</evidence>
<dbReference type="InterPro" id="IPR036259">
    <property type="entry name" value="MFS_trans_sf"/>
</dbReference>
<feature type="transmembrane region" description="Helical" evidence="5">
    <location>
        <begin position="23"/>
        <end position="44"/>
    </location>
</feature>
<dbReference type="PANTHER" id="PTHR24064">
    <property type="entry name" value="SOLUTE CARRIER FAMILY 22 MEMBER"/>
    <property type="match status" value="1"/>
</dbReference>
<evidence type="ECO:0000259" key="6">
    <source>
        <dbReference type="PROSITE" id="PS50850"/>
    </source>
</evidence>
<evidence type="ECO:0000313" key="8">
    <source>
        <dbReference type="Proteomes" id="UP000591131"/>
    </source>
</evidence>
<dbReference type="InterPro" id="IPR005828">
    <property type="entry name" value="MFS_sugar_transport-like"/>
</dbReference>
<organism evidence="7 8">
    <name type="scientific">Perkinsus chesapeaki</name>
    <name type="common">Clam parasite</name>
    <name type="synonym">Perkinsus andrewsi</name>
    <dbReference type="NCBI Taxonomy" id="330153"/>
    <lineage>
        <taxon>Eukaryota</taxon>
        <taxon>Sar</taxon>
        <taxon>Alveolata</taxon>
        <taxon>Perkinsozoa</taxon>
        <taxon>Perkinsea</taxon>
        <taxon>Perkinsida</taxon>
        <taxon>Perkinsidae</taxon>
        <taxon>Perkinsus</taxon>
    </lineage>
</organism>
<feature type="domain" description="Major facilitator superfamily (MFS) profile" evidence="6">
    <location>
        <begin position="34"/>
        <end position="504"/>
    </location>
</feature>
<feature type="transmembrane region" description="Helical" evidence="5">
    <location>
        <begin position="102"/>
        <end position="122"/>
    </location>
</feature>
<dbReference type="Pfam" id="PF00083">
    <property type="entry name" value="Sugar_tr"/>
    <property type="match status" value="1"/>
</dbReference>
<feature type="transmembrane region" description="Helical" evidence="5">
    <location>
        <begin position="394"/>
        <end position="412"/>
    </location>
</feature>
<evidence type="ECO:0000256" key="1">
    <source>
        <dbReference type="ARBA" id="ARBA00004141"/>
    </source>
</evidence>
<dbReference type="GO" id="GO:0022857">
    <property type="term" value="F:transmembrane transporter activity"/>
    <property type="evidence" value="ECO:0007669"/>
    <property type="project" value="InterPro"/>
</dbReference>
<feature type="transmembrane region" description="Helical" evidence="5">
    <location>
        <begin position="134"/>
        <end position="156"/>
    </location>
</feature>
<evidence type="ECO:0000256" key="3">
    <source>
        <dbReference type="ARBA" id="ARBA00022989"/>
    </source>
</evidence>
<evidence type="ECO:0000256" key="5">
    <source>
        <dbReference type="SAM" id="Phobius"/>
    </source>
</evidence>
<dbReference type="InterPro" id="IPR020846">
    <property type="entry name" value="MFS_dom"/>
</dbReference>
<keyword evidence="4 5" id="KW-0472">Membrane</keyword>
<dbReference type="PROSITE" id="PS00216">
    <property type="entry name" value="SUGAR_TRANSPORT_1"/>
    <property type="match status" value="1"/>
</dbReference>
<evidence type="ECO:0000256" key="2">
    <source>
        <dbReference type="ARBA" id="ARBA00022692"/>
    </source>
</evidence>
<dbReference type="AlphaFoldDB" id="A0A7J6M0Y5"/>
<feature type="transmembrane region" description="Helical" evidence="5">
    <location>
        <begin position="162"/>
        <end position="184"/>
    </location>
</feature>
<gene>
    <name evidence="7" type="ORF">FOL47_004730</name>
</gene>
<dbReference type="InterPro" id="IPR005829">
    <property type="entry name" value="Sugar_transporter_CS"/>
</dbReference>
<dbReference type="OrthoDB" id="425067at2759"/>
<keyword evidence="8" id="KW-1185">Reference proteome</keyword>
<comment type="caution">
    <text evidence="7">The sequence shown here is derived from an EMBL/GenBank/DDBJ whole genome shotgun (WGS) entry which is preliminary data.</text>
</comment>
<feature type="transmembrane region" description="Helical" evidence="5">
    <location>
        <begin position="332"/>
        <end position="350"/>
    </location>
</feature>
<feature type="transmembrane region" description="Helical" evidence="5">
    <location>
        <begin position="418"/>
        <end position="440"/>
    </location>
</feature>
<proteinExistence type="predicted"/>
<feature type="transmembrane region" description="Helical" evidence="5">
    <location>
        <begin position="222"/>
        <end position="242"/>
    </location>
</feature>
<feature type="transmembrane region" description="Helical" evidence="5">
    <location>
        <begin position="476"/>
        <end position="497"/>
    </location>
</feature>
<dbReference type="SUPFAM" id="SSF103473">
    <property type="entry name" value="MFS general substrate transporter"/>
    <property type="match status" value="1"/>
</dbReference>
<accession>A0A7J6M0Y5</accession>
<comment type="subcellular location">
    <subcellularLocation>
        <location evidence="1">Membrane</location>
        <topology evidence="1">Multi-pass membrane protein</topology>
    </subcellularLocation>
</comment>
<dbReference type="Proteomes" id="UP000591131">
    <property type="component" value="Unassembled WGS sequence"/>
</dbReference>
<feature type="transmembrane region" description="Helical" evidence="5">
    <location>
        <begin position="196"/>
        <end position="216"/>
    </location>
</feature>
<protein>
    <recommendedName>
        <fullName evidence="6">Major facilitator superfamily (MFS) profile domain-containing protein</fullName>
    </recommendedName>
</protein>
<keyword evidence="3 5" id="KW-1133">Transmembrane helix</keyword>
<dbReference type="EMBL" id="JAAPAO010000269">
    <property type="protein sequence ID" value="KAF4665155.1"/>
    <property type="molecule type" value="Genomic_DNA"/>
</dbReference>
<dbReference type="Gene3D" id="1.20.1250.20">
    <property type="entry name" value="MFS general substrate transporter like domains"/>
    <property type="match status" value="1"/>
</dbReference>
<evidence type="ECO:0000256" key="4">
    <source>
        <dbReference type="ARBA" id="ARBA00023136"/>
    </source>
</evidence>